<proteinExistence type="predicted"/>
<dbReference type="EMBL" id="UHAP01000001">
    <property type="protein sequence ID" value="SUK44604.1"/>
    <property type="molecule type" value="Genomic_DNA"/>
</dbReference>
<protein>
    <submittedName>
        <fullName evidence="1">Phage-related minor tail protein</fullName>
    </submittedName>
</protein>
<organism evidence="1 2">
    <name type="scientific">Staphylococcus aureus</name>
    <dbReference type="NCBI Taxonomy" id="1280"/>
    <lineage>
        <taxon>Bacteria</taxon>
        <taxon>Bacillati</taxon>
        <taxon>Bacillota</taxon>
        <taxon>Bacilli</taxon>
        <taxon>Bacillales</taxon>
        <taxon>Staphylococcaceae</taxon>
        <taxon>Staphylococcus</taxon>
    </lineage>
</organism>
<evidence type="ECO:0000313" key="2">
    <source>
        <dbReference type="Proteomes" id="UP000255091"/>
    </source>
</evidence>
<accession>A0A380DSY4</accession>
<name>A0A380DSY4_STAAU</name>
<sequence>MAANNNQSLEDMASILGILANRGIEGGEAGTYLMNALQNLATQLRTI</sequence>
<gene>
    <name evidence="1" type="ORF">NCTC6133_01655</name>
</gene>
<dbReference type="AlphaFoldDB" id="A0A380DSY4"/>
<evidence type="ECO:0000313" key="1">
    <source>
        <dbReference type="EMBL" id="SUK44604.1"/>
    </source>
</evidence>
<reference evidence="1 2" key="1">
    <citation type="submission" date="2018-06" db="EMBL/GenBank/DDBJ databases">
        <authorList>
            <consortium name="Pathogen Informatics"/>
            <person name="Doyle S."/>
        </authorList>
    </citation>
    <scope>NUCLEOTIDE SEQUENCE [LARGE SCALE GENOMIC DNA]</scope>
    <source>
        <strain evidence="1 2">NCTC6133</strain>
    </source>
</reference>
<dbReference type="Proteomes" id="UP000255091">
    <property type="component" value="Unassembled WGS sequence"/>
</dbReference>